<comment type="caution">
    <text evidence="1">The sequence shown here is derived from an EMBL/GenBank/DDBJ whole genome shotgun (WGS) entry which is preliminary data.</text>
</comment>
<evidence type="ECO:0000313" key="1">
    <source>
        <dbReference type="EMBL" id="TVO77112.1"/>
    </source>
</evidence>
<gene>
    <name evidence="1" type="ORF">FHP88_05775</name>
</gene>
<dbReference type="AlphaFoldDB" id="A0A558DU54"/>
<dbReference type="RefSeq" id="WP_144358242.1">
    <property type="nucleotide sequence ID" value="NZ_VMNH01000005.1"/>
</dbReference>
<proteinExistence type="predicted"/>
<dbReference type="OrthoDB" id="1523598at2"/>
<accession>A0A558DU54</accession>
<name>A0A558DU54_9GAMM</name>
<dbReference type="EMBL" id="VMNH01000005">
    <property type="protein sequence ID" value="TVO77112.1"/>
    <property type="molecule type" value="Genomic_DNA"/>
</dbReference>
<reference evidence="1 2" key="1">
    <citation type="submission" date="2019-07" db="EMBL/GenBank/DDBJ databases">
        <title>The pathways for chlorine oxyanion respiration interact through the shared metabolite chlorate.</title>
        <authorList>
            <person name="Barnum T.P."/>
            <person name="Cheng Y."/>
            <person name="Hill K.A."/>
            <person name="Lucas L.N."/>
            <person name="Carlson H.K."/>
            <person name="Coates J.D."/>
        </authorList>
    </citation>
    <scope>NUCLEOTIDE SEQUENCE [LARGE SCALE GENOMIC DNA]</scope>
    <source>
        <strain evidence="1 2">BK-1</strain>
    </source>
</reference>
<sequence length="59" mass="6954">MYRTGRYTSAFVGNFLLPRQAQTKKADPASADFRQVAGFYNGPQYEAHLYHERLSHWFR</sequence>
<protein>
    <submittedName>
        <fullName evidence="1">DUF3380 domain-containing protein</fullName>
    </submittedName>
</protein>
<dbReference type="Proteomes" id="UP000316649">
    <property type="component" value="Unassembled WGS sequence"/>
</dbReference>
<evidence type="ECO:0000313" key="2">
    <source>
        <dbReference type="Proteomes" id="UP000316649"/>
    </source>
</evidence>
<keyword evidence="2" id="KW-1185">Reference proteome</keyword>
<organism evidence="1 2">
    <name type="scientific">Sedimenticola selenatireducens</name>
    <dbReference type="NCBI Taxonomy" id="191960"/>
    <lineage>
        <taxon>Bacteria</taxon>
        <taxon>Pseudomonadati</taxon>
        <taxon>Pseudomonadota</taxon>
        <taxon>Gammaproteobacteria</taxon>
        <taxon>Chromatiales</taxon>
        <taxon>Sedimenticolaceae</taxon>
        <taxon>Sedimenticola</taxon>
    </lineage>
</organism>